<proteinExistence type="predicted"/>
<evidence type="ECO:0000256" key="1">
    <source>
        <dbReference type="SAM" id="MobiDB-lite"/>
    </source>
</evidence>
<dbReference type="EMBL" id="BEGY01000183">
    <property type="protein sequence ID" value="GAX85648.1"/>
    <property type="molecule type" value="Genomic_DNA"/>
</dbReference>
<organism evidence="2 3">
    <name type="scientific">Chlamydomonas eustigma</name>
    <dbReference type="NCBI Taxonomy" id="1157962"/>
    <lineage>
        <taxon>Eukaryota</taxon>
        <taxon>Viridiplantae</taxon>
        <taxon>Chlorophyta</taxon>
        <taxon>core chlorophytes</taxon>
        <taxon>Chlorophyceae</taxon>
        <taxon>CS clade</taxon>
        <taxon>Chlamydomonadales</taxon>
        <taxon>Chlamydomonadaceae</taxon>
        <taxon>Chlamydomonas</taxon>
    </lineage>
</organism>
<comment type="caution">
    <text evidence="2">The sequence shown here is derived from an EMBL/GenBank/DDBJ whole genome shotgun (WGS) entry which is preliminary data.</text>
</comment>
<reference evidence="2 3" key="1">
    <citation type="submission" date="2017-08" db="EMBL/GenBank/DDBJ databases">
        <title>Acidophilic green algal genome provides insights into adaptation to an acidic environment.</title>
        <authorList>
            <person name="Hirooka S."/>
            <person name="Hirose Y."/>
            <person name="Kanesaki Y."/>
            <person name="Higuchi S."/>
            <person name="Fujiwara T."/>
            <person name="Onuma R."/>
            <person name="Era A."/>
            <person name="Ohbayashi R."/>
            <person name="Uzuka A."/>
            <person name="Nozaki H."/>
            <person name="Yoshikawa H."/>
            <person name="Miyagishima S.Y."/>
        </authorList>
    </citation>
    <scope>NUCLEOTIDE SEQUENCE [LARGE SCALE GENOMIC DNA]</scope>
    <source>
        <strain evidence="2 3">NIES-2499</strain>
    </source>
</reference>
<dbReference type="AlphaFoldDB" id="A0A250XRF2"/>
<feature type="compositionally biased region" description="Basic and acidic residues" evidence="1">
    <location>
        <begin position="248"/>
        <end position="258"/>
    </location>
</feature>
<feature type="region of interest" description="Disordered" evidence="1">
    <location>
        <begin position="236"/>
        <end position="269"/>
    </location>
</feature>
<keyword evidence="3" id="KW-1185">Reference proteome</keyword>
<evidence type="ECO:0000313" key="3">
    <source>
        <dbReference type="Proteomes" id="UP000232323"/>
    </source>
</evidence>
<feature type="region of interest" description="Disordered" evidence="1">
    <location>
        <begin position="1"/>
        <end position="29"/>
    </location>
</feature>
<dbReference type="Proteomes" id="UP000232323">
    <property type="component" value="Unassembled WGS sequence"/>
</dbReference>
<accession>A0A250XRF2</accession>
<evidence type="ECO:0000313" key="2">
    <source>
        <dbReference type="EMBL" id="GAX85648.1"/>
    </source>
</evidence>
<name>A0A250XRF2_9CHLO</name>
<gene>
    <name evidence="2" type="ORF">CEUSTIGMA_g13063.t1</name>
</gene>
<protein>
    <submittedName>
        <fullName evidence="2">Uncharacterized protein</fullName>
    </submittedName>
</protein>
<sequence length="603" mass="65389">MQFSASSSQDDLRQSQLPNSAGMNVIPLTASNGPTLDDIYKSIMESKAQRQTESTNLVFGRITNAATQIHGGAANSREALEVPAAHTGDKGDSFVARVLRSRTMEEFDRLMVENQELLFDLVGILPEEQRNQIQELKSEGGPGVQPQQVTALIRTMTLEKIFPNHQQQHGESDRAHAASLMEDGVDHPPYSRPGGSLKRSAMMSGGHTNISLPMRGEGALDVGMMAAVAGVRVGGSHSSSIKGQNSPDRQEPHFKFGRYEPSGEEVREEAGLKDLPRSFSHLADLAEVAAAVEDADRQQREREEGQGREREKHIAQLFQLQQQSNHLDMQAVLALQTQAERLASENGAMQSCLEILQRHLFDIQAENQGMKVQLLQTCAASGIMADIHQLEQTISMHRPQPVPDEQAEMFAADALRGNKGSASGTLHQLILSTISQSSCIRASSSLPQSQNYSYPPTAVPMDQFSNLSPAFLVHQQQQPLPLPTSNAVNQVTDSTQRQESHHHVQHNSNNNINALQALHNQLQRQGSGITAAMLTANGQLLGGLSSAQVQHGMNVSLQRQGSGSLGLALGGGTGILQLGQQSTVGALSQVLLQQKNAYRDERG</sequence>
<feature type="compositionally biased region" description="Low complexity" evidence="1">
    <location>
        <begin position="1"/>
        <end position="17"/>
    </location>
</feature>